<sequence length="345" mass="36850">MPRSVGVVGLGLIGGSLARRLNDAGCRVLAWNHTTRPYEAAAAQGIACLPTLEALAQARPEVLVLCNPLKAMPEMLERLKPVLDDATTLTDVGSVKGMVREQVRAAGLGERYVGAHPMAGNERSGWSAADPALYDGALWAVSVDGDTAYERFQAVAGMIVGVGRNRMIVIDDATHDRAAALISHMPHVVATALVDELVDSPERDVAVALAAGSWRDMTRVALTDPDRTRAMVEEDAANVEALLRRMAARLSGMADALHAWRSDGPDDGGRTRAQREILRFFAAGQPFRDYKAEAAAGEAHGATATLGLGDDWREALMASARRGEHVVGLADARRVAVQRRSHLAD</sequence>
<dbReference type="PANTHER" id="PTHR21363:SF0">
    <property type="entry name" value="PREPHENATE DEHYDROGENASE [NADP(+)]"/>
    <property type="match status" value="1"/>
</dbReference>
<comment type="caution">
    <text evidence="3">The sequence shown here is derived from an EMBL/GenBank/DDBJ whole genome shotgun (WGS) entry which is preliminary data.</text>
</comment>
<dbReference type="InterPro" id="IPR046826">
    <property type="entry name" value="PDH_N"/>
</dbReference>
<proteinExistence type="predicted"/>
<evidence type="ECO:0000313" key="4">
    <source>
        <dbReference type="Proteomes" id="UP000812844"/>
    </source>
</evidence>
<dbReference type="InterPro" id="IPR003099">
    <property type="entry name" value="Prephen_DH"/>
</dbReference>
<dbReference type="Proteomes" id="UP000812844">
    <property type="component" value="Unassembled WGS sequence"/>
</dbReference>
<keyword evidence="4" id="KW-1185">Reference proteome</keyword>
<name>A0ABS6W7P8_9BIFI</name>
<dbReference type="InterPro" id="IPR050812">
    <property type="entry name" value="Preph/Arog_dehydrog"/>
</dbReference>
<evidence type="ECO:0000259" key="2">
    <source>
        <dbReference type="PROSITE" id="PS51176"/>
    </source>
</evidence>
<reference evidence="3 4" key="1">
    <citation type="submission" date="2021-05" db="EMBL/GenBank/DDBJ databases">
        <title>Phylogenetic classification of ten novel species belonging to the genus Bifidobacterium comprising B. colchicus sp. nov., B. abeli sp. nov., B. bicoloris sp. nov., B. guerezis sp. nov., B. rosaliae sp. nov., B. santillanensis sp. nov., B. argentati sp. nov., B. amazzoni sp. nov., B. pluviali sp. nov., and B. pinnaculum sp. nov.</title>
        <authorList>
            <person name="Lugli G.A."/>
            <person name="Ruiz Garcia L."/>
            <person name="Margolles A."/>
            <person name="Ventura M."/>
        </authorList>
    </citation>
    <scope>NUCLEOTIDE SEQUENCE [LARGE SCALE GENOMIC DNA]</scope>
    <source>
        <strain evidence="3 4">6T3</strain>
    </source>
</reference>
<gene>
    <name evidence="3" type="ORF">KIH73_03090</name>
</gene>
<dbReference type="PROSITE" id="PS51176">
    <property type="entry name" value="PDH_ADH"/>
    <property type="match status" value="1"/>
</dbReference>
<feature type="domain" description="Prephenate/arogenate dehydrogenase" evidence="2">
    <location>
        <begin position="3"/>
        <end position="299"/>
    </location>
</feature>
<dbReference type="EMBL" id="JAHBBD010000004">
    <property type="protein sequence ID" value="MBW3082372.1"/>
    <property type="molecule type" value="Genomic_DNA"/>
</dbReference>
<protein>
    <submittedName>
        <fullName evidence="3">Prephenate dehydrogenase/arogenate dehydrogenase family protein</fullName>
    </submittedName>
</protein>
<keyword evidence="1" id="KW-0560">Oxidoreductase</keyword>
<evidence type="ECO:0000313" key="3">
    <source>
        <dbReference type="EMBL" id="MBW3082372.1"/>
    </source>
</evidence>
<dbReference type="PANTHER" id="PTHR21363">
    <property type="entry name" value="PREPHENATE DEHYDROGENASE"/>
    <property type="match status" value="1"/>
</dbReference>
<accession>A0ABS6W7P8</accession>
<evidence type="ECO:0000256" key="1">
    <source>
        <dbReference type="ARBA" id="ARBA00023002"/>
    </source>
</evidence>
<dbReference type="Pfam" id="PF02153">
    <property type="entry name" value="PDH_N"/>
    <property type="match status" value="1"/>
</dbReference>
<organism evidence="3 4">
    <name type="scientific">Bifidobacterium phasiani</name>
    <dbReference type="NCBI Taxonomy" id="2834431"/>
    <lineage>
        <taxon>Bacteria</taxon>
        <taxon>Bacillati</taxon>
        <taxon>Actinomycetota</taxon>
        <taxon>Actinomycetes</taxon>
        <taxon>Bifidobacteriales</taxon>
        <taxon>Bifidobacteriaceae</taxon>
        <taxon>Bifidobacterium</taxon>
    </lineage>
</organism>
<dbReference type="InterPro" id="IPR046825">
    <property type="entry name" value="PDH_C"/>
</dbReference>
<dbReference type="Pfam" id="PF20463">
    <property type="entry name" value="PDH_C"/>
    <property type="match status" value="1"/>
</dbReference>